<accession>A0A1I8EXP5</accession>
<keyword evidence="2" id="KW-0472">Membrane</keyword>
<feature type="transmembrane region" description="Helical" evidence="2">
    <location>
        <begin position="76"/>
        <end position="93"/>
    </location>
</feature>
<dbReference type="WBParaSite" id="maker-PairedContig_6326-snap-gene-0.2-mRNA-1">
    <property type="protein sequence ID" value="maker-PairedContig_6326-snap-gene-0.2-mRNA-1"/>
    <property type="gene ID" value="maker-PairedContig_6326-snap-gene-0.2"/>
</dbReference>
<keyword evidence="2" id="KW-1133">Transmembrane helix</keyword>
<feature type="compositionally biased region" description="Polar residues" evidence="1">
    <location>
        <begin position="51"/>
        <end position="62"/>
    </location>
</feature>
<feature type="compositionally biased region" description="Basic and acidic residues" evidence="1">
    <location>
        <begin position="1"/>
        <end position="13"/>
    </location>
</feature>
<evidence type="ECO:0000256" key="2">
    <source>
        <dbReference type="SAM" id="Phobius"/>
    </source>
</evidence>
<evidence type="ECO:0000313" key="3">
    <source>
        <dbReference type="WBParaSite" id="maker-PairedContig_6326-snap-gene-0.2-mRNA-1"/>
    </source>
</evidence>
<organism evidence="3">
    <name type="scientific">Wuchereria bancrofti</name>
    <dbReference type="NCBI Taxonomy" id="6293"/>
    <lineage>
        <taxon>Eukaryota</taxon>
        <taxon>Metazoa</taxon>
        <taxon>Ecdysozoa</taxon>
        <taxon>Nematoda</taxon>
        <taxon>Chromadorea</taxon>
        <taxon>Rhabditida</taxon>
        <taxon>Spirurina</taxon>
        <taxon>Spiruromorpha</taxon>
        <taxon>Filarioidea</taxon>
        <taxon>Onchocercidae</taxon>
        <taxon>Wuchereria</taxon>
    </lineage>
</organism>
<dbReference type="AlphaFoldDB" id="A0A1I8EXP5"/>
<sequence length="113" mass="13358">MNEFMRKQIKIDKQNGINDSGMDKTRKEIAAIGKKKKEKEERKKEVRRYRSASSTSSDIGNTYSLSVKNKKKKKKFFFRIIFGTVARSYSLFADRPNEKKEIFSIDRKREILN</sequence>
<evidence type="ECO:0000256" key="1">
    <source>
        <dbReference type="SAM" id="MobiDB-lite"/>
    </source>
</evidence>
<reference evidence="3" key="1">
    <citation type="submission" date="2016-11" db="UniProtKB">
        <authorList>
            <consortium name="WormBaseParasite"/>
        </authorList>
    </citation>
    <scope>IDENTIFICATION</scope>
    <source>
        <strain evidence="3">pt0022</strain>
    </source>
</reference>
<keyword evidence="2" id="KW-0812">Transmembrane</keyword>
<feature type="region of interest" description="Disordered" evidence="1">
    <location>
        <begin position="1"/>
        <end position="62"/>
    </location>
</feature>
<proteinExistence type="predicted"/>
<name>A0A1I8EXP5_WUCBA</name>
<protein>
    <submittedName>
        <fullName evidence="3">Uncharacterized protein</fullName>
    </submittedName>
</protein>